<dbReference type="Proteomes" id="UP000192940">
    <property type="component" value="Chromosome I"/>
</dbReference>
<accession>A0A1X7HEU0</accession>
<organism evidence="1 2">
    <name type="scientific">Paenibacillus uliginis N3/975</name>
    <dbReference type="NCBI Taxonomy" id="1313296"/>
    <lineage>
        <taxon>Bacteria</taxon>
        <taxon>Bacillati</taxon>
        <taxon>Bacillota</taxon>
        <taxon>Bacilli</taxon>
        <taxon>Bacillales</taxon>
        <taxon>Paenibacillaceae</taxon>
        <taxon>Paenibacillus</taxon>
    </lineage>
</organism>
<name>A0A1X7HEU0_9BACL</name>
<sequence length="61" mass="6739">MGKEAIKLISEISEMDVSERDHIIKTLFGKNTLIIDPAGEDDIYLDLFSPNTGDNSSGNIR</sequence>
<reference evidence="1 2" key="1">
    <citation type="submission" date="2017-04" db="EMBL/GenBank/DDBJ databases">
        <authorList>
            <person name="Afonso C.L."/>
            <person name="Miller P.J."/>
            <person name="Scott M.A."/>
            <person name="Spackman E."/>
            <person name="Goraichik I."/>
            <person name="Dimitrov K.M."/>
            <person name="Suarez D.L."/>
            <person name="Swayne D.E."/>
        </authorList>
    </citation>
    <scope>NUCLEOTIDE SEQUENCE [LARGE SCALE GENOMIC DNA]</scope>
    <source>
        <strain evidence="1 2">N3/975</strain>
    </source>
</reference>
<keyword evidence="2" id="KW-1185">Reference proteome</keyword>
<dbReference type="RefSeq" id="WP_208919873.1">
    <property type="nucleotide sequence ID" value="NZ_LT840184.1"/>
</dbReference>
<proteinExistence type="predicted"/>
<dbReference type="EMBL" id="LT840184">
    <property type="protein sequence ID" value="SMF85300.1"/>
    <property type="molecule type" value="Genomic_DNA"/>
</dbReference>
<evidence type="ECO:0000313" key="2">
    <source>
        <dbReference type="Proteomes" id="UP000192940"/>
    </source>
</evidence>
<gene>
    <name evidence="1" type="ORF">SAMN05661091_2954</name>
</gene>
<protein>
    <submittedName>
        <fullName evidence="1">Uncharacterized protein</fullName>
    </submittedName>
</protein>
<dbReference type="AlphaFoldDB" id="A0A1X7HEU0"/>
<evidence type="ECO:0000313" key="1">
    <source>
        <dbReference type="EMBL" id="SMF85300.1"/>
    </source>
</evidence>